<dbReference type="HAMAP" id="MF_00692">
    <property type="entry name" value="SelO"/>
    <property type="match status" value="1"/>
</dbReference>
<dbReference type="InterPro" id="IPR003846">
    <property type="entry name" value="SelO"/>
</dbReference>
<evidence type="ECO:0000256" key="5">
    <source>
        <dbReference type="ARBA" id="ARBA00022741"/>
    </source>
</evidence>
<keyword evidence="4 8" id="KW-0479">Metal-binding</keyword>
<dbReference type="EC" id="2.7.7.-" evidence="8"/>
<feature type="binding site" evidence="8">
    <location>
        <position position="93"/>
    </location>
    <ligand>
        <name>ATP</name>
        <dbReference type="ChEBI" id="CHEBI:30616"/>
    </ligand>
</feature>
<evidence type="ECO:0000256" key="1">
    <source>
        <dbReference type="ARBA" id="ARBA00009747"/>
    </source>
</evidence>
<comment type="catalytic activity">
    <reaction evidence="8">
        <text>L-tyrosyl-[protein] + ATP = O-(5'-adenylyl)-L-tyrosyl-[protein] + diphosphate</text>
        <dbReference type="Rhea" id="RHEA:54288"/>
        <dbReference type="Rhea" id="RHEA-COMP:10136"/>
        <dbReference type="Rhea" id="RHEA-COMP:13846"/>
        <dbReference type="ChEBI" id="CHEBI:30616"/>
        <dbReference type="ChEBI" id="CHEBI:33019"/>
        <dbReference type="ChEBI" id="CHEBI:46858"/>
        <dbReference type="ChEBI" id="CHEBI:83624"/>
        <dbReference type="EC" id="2.7.7.108"/>
    </reaction>
</comment>
<comment type="catalytic activity">
    <reaction evidence="8">
        <text>L-tyrosyl-[protein] + UTP = O-(5'-uridylyl)-L-tyrosyl-[protein] + diphosphate</text>
        <dbReference type="Rhea" id="RHEA:83887"/>
        <dbReference type="Rhea" id="RHEA-COMP:10136"/>
        <dbReference type="Rhea" id="RHEA-COMP:20238"/>
        <dbReference type="ChEBI" id="CHEBI:33019"/>
        <dbReference type="ChEBI" id="CHEBI:46398"/>
        <dbReference type="ChEBI" id="CHEBI:46858"/>
        <dbReference type="ChEBI" id="CHEBI:90602"/>
    </reaction>
</comment>
<sequence>MSVAAGPRFAESTYVRDLEGLYVPWQAAPASEPRLLALNEDLAAELGLDPAGLRTPEGVDLLVGKVVPEGTTPVAQAYAGHQFGGYSPRLGDGRALLLGEVLDVHGRRRDLHLKGSGRTPFARGGDGKAAVGPMLREYVIGEAMHALGIPTTRALAVVATGDPVRRETMLPGAVLVRVAASHLRVGTFQYAAASGDQGLVRRLADHAIARHHPQARDAERPYLAFLEAVAEAQASLVASWMLVGFIHGVMNTDNMAISGETIDYGPCAFMEAHDPATVFSSIDHGGRYAYGNQPGIAQWNLARLAETLLGLIDPDPEDAVAAASDVLHGFAARHREHWERGMRAKLGLGEGAPQDEALVPDLLVVLQAQRVDHTSFFRGLGRAALGDAGPVGALAADPAALEPWLARWRAELGSRGADPAATAAAMDRVNPVYVPRNHLVEDALAAGTAGDLEPLERLVDVLSQPFEERPGLEGYAAPAPADFGGYQTFCGT</sequence>
<comment type="catalytic activity">
    <reaction evidence="8">
        <text>L-threonyl-[protein] + ATP = 3-O-(5'-adenylyl)-L-threonyl-[protein] + diphosphate</text>
        <dbReference type="Rhea" id="RHEA:54292"/>
        <dbReference type="Rhea" id="RHEA-COMP:11060"/>
        <dbReference type="Rhea" id="RHEA-COMP:13847"/>
        <dbReference type="ChEBI" id="CHEBI:30013"/>
        <dbReference type="ChEBI" id="CHEBI:30616"/>
        <dbReference type="ChEBI" id="CHEBI:33019"/>
        <dbReference type="ChEBI" id="CHEBI:138113"/>
        <dbReference type="EC" id="2.7.7.108"/>
    </reaction>
</comment>
<dbReference type="PANTHER" id="PTHR32057:SF14">
    <property type="entry name" value="PROTEIN ADENYLYLTRANSFERASE SELO, MITOCHONDRIAL"/>
    <property type="match status" value="1"/>
</dbReference>
<dbReference type="EC" id="2.7.7.108" evidence="8"/>
<feature type="binding site" evidence="8">
    <location>
        <position position="184"/>
    </location>
    <ligand>
        <name>ATP</name>
        <dbReference type="ChEBI" id="CHEBI:30616"/>
    </ligand>
</feature>
<comment type="catalytic activity">
    <reaction evidence="8">
        <text>L-seryl-[protein] + ATP = 3-O-(5'-adenylyl)-L-seryl-[protein] + diphosphate</text>
        <dbReference type="Rhea" id="RHEA:58120"/>
        <dbReference type="Rhea" id="RHEA-COMP:9863"/>
        <dbReference type="Rhea" id="RHEA-COMP:15073"/>
        <dbReference type="ChEBI" id="CHEBI:29999"/>
        <dbReference type="ChEBI" id="CHEBI:30616"/>
        <dbReference type="ChEBI" id="CHEBI:33019"/>
        <dbReference type="ChEBI" id="CHEBI:142516"/>
        <dbReference type="EC" id="2.7.7.108"/>
    </reaction>
</comment>
<dbReference type="Pfam" id="PF02696">
    <property type="entry name" value="SelO"/>
    <property type="match status" value="1"/>
</dbReference>
<keyword evidence="7 8" id="KW-0460">Magnesium</keyword>
<feature type="binding site" evidence="8">
    <location>
        <position position="114"/>
    </location>
    <ligand>
        <name>ATP</name>
        <dbReference type="ChEBI" id="CHEBI:30616"/>
    </ligand>
</feature>
<dbReference type="GO" id="GO:0030145">
    <property type="term" value="F:manganese ion binding"/>
    <property type="evidence" value="ECO:0007669"/>
    <property type="project" value="UniProtKB-UniRule"/>
</dbReference>
<gene>
    <name evidence="8" type="primary">ydiU</name>
    <name evidence="8" type="synonym">selO</name>
    <name evidence="9" type="ORF">AVDCRST_MAG13-3148</name>
</gene>
<evidence type="ECO:0000256" key="7">
    <source>
        <dbReference type="ARBA" id="ARBA00022842"/>
    </source>
</evidence>
<feature type="binding site" evidence="8">
    <location>
        <position position="263"/>
    </location>
    <ligand>
        <name>ATP</name>
        <dbReference type="ChEBI" id="CHEBI:30616"/>
    </ligand>
</feature>
<name>A0A6J4T997_9ACTN</name>
<organism evidence="9">
    <name type="scientific">uncultured Solirubrobacteraceae bacterium</name>
    <dbReference type="NCBI Taxonomy" id="1162706"/>
    <lineage>
        <taxon>Bacteria</taxon>
        <taxon>Bacillati</taxon>
        <taxon>Actinomycetota</taxon>
        <taxon>Thermoleophilia</taxon>
        <taxon>Solirubrobacterales</taxon>
        <taxon>Solirubrobacteraceae</taxon>
        <taxon>environmental samples</taxon>
    </lineage>
</organism>
<proteinExistence type="inferred from homology"/>
<accession>A0A6J4T997</accession>
<dbReference type="GO" id="GO:0000287">
    <property type="term" value="F:magnesium ion binding"/>
    <property type="evidence" value="ECO:0007669"/>
    <property type="project" value="UniProtKB-UniRule"/>
</dbReference>
<feature type="binding site" evidence="8">
    <location>
        <position position="126"/>
    </location>
    <ligand>
        <name>ATP</name>
        <dbReference type="ChEBI" id="CHEBI:30616"/>
    </ligand>
</feature>
<dbReference type="AlphaFoldDB" id="A0A6J4T997"/>
<comment type="similarity">
    <text evidence="1 8">Belongs to the SELO family.</text>
</comment>
<evidence type="ECO:0000256" key="2">
    <source>
        <dbReference type="ARBA" id="ARBA00022679"/>
    </source>
</evidence>
<keyword evidence="6 8" id="KW-0067">ATP-binding</keyword>
<feature type="binding site" evidence="8">
    <location>
        <position position="91"/>
    </location>
    <ligand>
        <name>ATP</name>
        <dbReference type="ChEBI" id="CHEBI:30616"/>
    </ligand>
</feature>
<reference evidence="9" key="1">
    <citation type="submission" date="2020-02" db="EMBL/GenBank/DDBJ databases">
        <authorList>
            <person name="Meier V. D."/>
        </authorList>
    </citation>
    <scope>NUCLEOTIDE SEQUENCE</scope>
    <source>
        <strain evidence="9">AVDCRST_MAG13</strain>
    </source>
</reference>
<keyword evidence="2 8" id="KW-0808">Transferase</keyword>
<evidence type="ECO:0000256" key="3">
    <source>
        <dbReference type="ARBA" id="ARBA00022695"/>
    </source>
</evidence>
<feature type="active site" description="Proton acceptor" evidence="8">
    <location>
        <position position="253"/>
    </location>
</feature>
<dbReference type="PANTHER" id="PTHR32057">
    <property type="entry name" value="PROTEIN ADENYLYLTRANSFERASE SELO, MITOCHONDRIAL"/>
    <property type="match status" value="1"/>
</dbReference>
<evidence type="ECO:0000256" key="8">
    <source>
        <dbReference type="HAMAP-Rule" id="MF_00692"/>
    </source>
</evidence>
<evidence type="ECO:0000256" key="6">
    <source>
        <dbReference type="ARBA" id="ARBA00022840"/>
    </source>
</evidence>
<dbReference type="GO" id="GO:0005524">
    <property type="term" value="F:ATP binding"/>
    <property type="evidence" value="ECO:0007669"/>
    <property type="project" value="UniProtKB-UniRule"/>
</dbReference>
<keyword evidence="5 8" id="KW-0547">Nucleotide-binding</keyword>
<feature type="binding site" evidence="8">
    <location>
        <position position="94"/>
    </location>
    <ligand>
        <name>ATP</name>
        <dbReference type="ChEBI" id="CHEBI:30616"/>
    </ligand>
</feature>
<dbReference type="NCBIfam" id="NF000658">
    <property type="entry name" value="PRK00029.1"/>
    <property type="match status" value="1"/>
</dbReference>
<evidence type="ECO:0000256" key="4">
    <source>
        <dbReference type="ARBA" id="ARBA00022723"/>
    </source>
</evidence>
<feature type="binding site" evidence="8">
    <location>
        <position position="263"/>
    </location>
    <ligand>
        <name>Mg(2+)</name>
        <dbReference type="ChEBI" id="CHEBI:18420"/>
    </ligand>
</feature>
<dbReference type="GO" id="GO:0070733">
    <property type="term" value="F:AMPylase activity"/>
    <property type="evidence" value="ECO:0007669"/>
    <property type="project" value="UniProtKB-EC"/>
</dbReference>
<feature type="binding site" evidence="8">
    <location>
        <position position="254"/>
    </location>
    <ligand>
        <name>Mg(2+)</name>
        <dbReference type="ChEBI" id="CHEBI:18420"/>
    </ligand>
</feature>
<comment type="catalytic activity">
    <reaction evidence="8">
        <text>L-histidyl-[protein] + UTP = N(tele)-(5'-uridylyl)-L-histidyl-[protein] + diphosphate</text>
        <dbReference type="Rhea" id="RHEA:83891"/>
        <dbReference type="Rhea" id="RHEA-COMP:9745"/>
        <dbReference type="Rhea" id="RHEA-COMP:20239"/>
        <dbReference type="ChEBI" id="CHEBI:29979"/>
        <dbReference type="ChEBI" id="CHEBI:33019"/>
        <dbReference type="ChEBI" id="CHEBI:46398"/>
        <dbReference type="ChEBI" id="CHEBI:233474"/>
    </reaction>
</comment>
<evidence type="ECO:0000313" key="9">
    <source>
        <dbReference type="EMBL" id="CAA9517157.1"/>
    </source>
</evidence>
<keyword evidence="8" id="KW-0464">Manganese</keyword>
<comment type="cofactor">
    <cofactor evidence="8">
        <name>Mg(2+)</name>
        <dbReference type="ChEBI" id="CHEBI:18420"/>
    </cofactor>
    <cofactor evidence="8">
        <name>Mn(2+)</name>
        <dbReference type="ChEBI" id="CHEBI:29035"/>
    </cofactor>
</comment>
<comment type="catalytic activity">
    <reaction evidence="8">
        <text>L-seryl-[protein] + UTP = O-(5'-uridylyl)-L-seryl-[protein] + diphosphate</text>
        <dbReference type="Rhea" id="RHEA:64604"/>
        <dbReference type="Rhea" id="RHEA-COMP:9863"/>
        <dbReference type="Rhea" id="RHEA-COMP:16635"/>
        <dbReference type="ChEBI" id="CHEBI:29999"/>
        <dbReference type="ChEBI" id="CHEBI:33019"/>
        <dbReference type="ChEBI" id="CHEBI:46398"/>
        <dbReference type="ChEBI" id="CHEBI:156051"/>
    </reaction>
</comment>
<comment type="function">
    <text evidence="8">Nucleotidyltransferase involved in the post-translational modification of proteins. It can catalyze the addition of adenosine monophosphate (AMP) or uridine monophosphate (UMP) to a protein, resulting in modifications known as AMPylation and UMPylation.</text>
</comment>
<feature type="binding site" evidence="8">
    <location>
        <position position="127"/>
    </location>
    <ligand>
        <name>ATP</name>
        <dbReference type="ChEBI" id="CHEBI:30616"/>
    </ligand>
</feature>
<feature type="binding site" evidence="8">
    <location>
        <position position="177"/>
    </location>
    <ligand>
        <name>ATP</name>
        <dbReference type="ChEBI" id="CHEBI:30616"/>
    </ligand>
</feature>
<keyword evidence="3 8" id="KW-0548">Nucleotidyltransferase</keyword>
<dbReference type="EMBL" id="CADCVO010000506">
    <property type="protein sequence ID" value="CAA9517157.1"/>
    <property type="molecule type" value="Genomic_DNA"/>
</dbReference>
<protein>
    <recommendedName>
        <fullName evidence="8">Protein nucleotidyltransferase YdiU</fullName>
        <ecNumber evidence="8">2.7.7.-</ecNumber>
    </recommendedName>
    <alternativeName>
        <fullName evidence="8">Protein adenylyltransferase YdiU</fullName>
        <ecNumber evidence="8">2.7.7.108</ecNumber>
    </alternativeName>
    <alternativeName>
        <fullName evidence="8">Protein uridylyltransferase YdiU</fullName>
        <ecNumber evidence="8">2.7.7.-</ecNumber>
    </alternativeName>
</protein>